<evidence type="ECO:0000256" key="4">
    <source>
        <dbReference type="ARBA" id="ARBA00023136"/>
    </source>
</evidence>
<accession>A0A8J3K4W5</accession>
<feature type="transmembrane region" description="Helical" evidence="5">
    <location>
        <begin position="258"/>
        <end position="279"/>
    </location>
</feature>
<feature type="transmembrane region" description="Helical" evidence="5">
    <location>
        <begin position="51"/>
        <end position="73"/>
    </location>
</feature>
<dbReference type="InterPro" id="IPR005829">
    <property type="entry name" value="Sugar_transporter_CS"/>
</dbReference>
<sequence>MNGRSLAVRWHLHADSKRVIVSRALRTFGFGCVSVLLATRLSIAGYSAAEIGVLIAVACAGSVAGTVVMALFADRMGRRLALLVSALLMAAAGAVFAACDSYPVLLAAAFLGTISPSTNDNTPFSGVEQAVLAHHSTADNRTRVFTAYNVAAQVAGALGALAAAGLAAVSGPHAGRHAFVLYALVALLAGQVVARMSPDAEARGRKGTASAQGTVRIPPQGRALAALSGLDAFAGGLVVQALLAWWLHERFDVPVSTLGALFFAMNMLAAAAQLAAPALTARSGLLVAMLWPHAVSNVLLLGVAFAPTFAVAACLLLVRHALSKVDVPARQAFTAAIVAPPQRVAVASMTAAARGMAVSTSPLAATALSYPPLAEFGAPLIAAALLALIYDALMLRTFGPAPWGRRSGALLSRPLPVDRAALLHGQESVAAQRERARR</sequence>
<dbReference type="Proteomes" id="UP000619293">
    <property type="component" value="Unassembled WGS sequence"/>
</dbReference>
<evidence type="ECO:0000313" key="6">
    <source>
        <dbReference type="EMBL" id="GIF92978.1"/>
    </source>
</evidence>
<dbReference type="GO" id="GO:0022857">
    <property type="term" value="F:transmembrane transporter activity"/>
    <property type="evidence" value="ECO:0007669"/>
    <property type="project" value="InterPro"/>
</dbReference>
<dbReference type="RefSeq" id="WP_191837457.1">
    <property type="nucleotide sequence ID" value="NZ_BAAALB010000001.1"/>
</dbReference>
<feature type="transmembrane region" description="Helical" evidence="5">
    <location>
        <begin position="20"/>
        <end position="39"/>
    </location>
</feature>
<organism evidence="6 7">
    <name type="scientific">Catellatospora chokoriensis</name>
    <dbReference type="NCBI Taxonomy" id="310353"/>
    <lineage>
        <taxon>Bacteria</taxon>
        <taxon>Bacillati</taxon>
        <taxon>Actinomycetota</taxon>
        <taxon>Actinomycetes</taxon>
        <taxon>Micromonosporales</taxon>
        <taxon>Micromonosporaceae</taxon>
        <taxon>Catellatospora</taxon>
    </lineage>
</organism>
<keyword evidence="2 5" id="KW-0812">Transmembrane</keyword>
<feature type="transmembrane region" description="Helical" evidence="5">
    <location>
        <begin position="223"/>
        <end position="246"/>
    </location>
</feature>
<feature type="transmembrane region" description="Helical" evidence="5">
    <location>
        <begin position="299"/>
        <end position="318"/>
    </location>
</feature>
<comment type="subcellular location">
    <subcellularLocation>
        <location evidence="1">Membrane</location>
        <topology evidence="1">Multi-pass membrane protein</topology>
    </subcellularLocation>
</comment>
<dbReference type="GO" id="GO:0016020">
    <property type="term" value="C:membrane"/>
    <property type="evidence" value="ECO:0007669"/>
    <property type="project" value="UniProtKB-SubCell"/>
</dbReference>
<feature type="transmembrane region" description="Helical" evidence="5">
    <location>
        <begin position="80"/>
        <end position="98"/>
    </location>
</feature>
<dbReference type="EMBL" id="BONG01000054">
    <property type="protein sequence ID" value="GIF92978.1"/>
    <property type="molecule type" value="Genomic_DNA"/>
</dbReference>
<reference evidence="6 7" key="1">
    <citation type="submission" date="2021-01" db="EMBL/GenBank/DDBJ databases">
        <title>Whole genome shotgun sequence of Catellatospora chokoriensis NBRC 107358.</title>
        <authorList>
            <person name="Komaki H."/>
            <person name="Tamura T."/>
        </authorList>
    </citation>
    <scope>NUCLEOTIDE SEQUENCE [LARGE SCALE GENOMIC DNA]</scope>
    <source>
        <strain evidence="6 7">NBRC 107358</strain>
    </source>
</reference>
<proteinExistence type="predicted"/>
<feature type="transmembrane region" description="Helical" evidence="5">
    <location>
        <begin position="145"/>
        <end position="167"/>
    </location>
</feature>
<evidence type="ECO:0000256" key="5">
    <source>
        <dbReference type="SAM" id="Phobius"/>
    </source>
</evidence>
<name>A0A8J3K4W5_9ACTN</name>
<dbReference type="Pfam" id="PF07690">
    <property type="entry name" value="MFS_1"/>
    <property type="match status" value="1"/>
</dbReference>
<keyword evidence="4 5" id="KW-0472">Membrane</keyword>
<dbReference type="InterPro" id="IPR011701">
    <property type="entry name" value="MFS"/>
</dbReference>
<dbReference type="PANTHER" id="PTHR23520:SF5">
    <property type="entry name" value="TRANSPORTER, PUTATIVE (AFU_ORTHOLOGUE AFUA_3G04000)-RELATED"/>
    <property type="match status" value="1"/>
</dbReference>
<dbReference type="InterPro" id="IPR036259">
    <property type="entry name" value="MFS_trans_sf"/>
</dbReference>
<evidence type="ECO:0000256" key="3">
    <source>
        <dbReference type="ARBA" id="ARBA00022989"/>
    </source>
</evidence>
<gene>
    <name evidence="6" type="ORF">Cch02nite_64220</name>
</gene>
<protein>
    <submittedName>
        <fullName evidence="6">ABC transporter permease</fullName>
    </submittedName>
</protein>
<keyword evidence="3 5" id="KW-1133">Transmembrane helix</keyword>
<dbReference type="PANTHER" id="PTHR23520">
    <property type="entry name" value="TRANSPORTER, PUTATIVE (AFU_ORTHOLOGUE AFUA_3G04000)-RELATED"/>
    <property type="match status" value="1"/>
</dbReference>
<dbReference type="Gene3D" id="1.20.1250.20">
    <property type="entry name" value="MFS general substrate transporter like domains"/>
    <property type="match status" value="1"/>
</dbReference>
<feature type="transmembrane region" description="Helical" evidence="5">
    <location>
        <begin position="179"/>
        <end position="197"/>
    </location>
</feature>
<dbReference type="SUPFAM" id="SSF103473">
    <property type="entry name" value="MFS general substrate transporter"/>
    <property type="match status" value="1"/>
</dbReference>
<comment type="caution">
    <text evidence="6">The sequence shown here is derived from an EMBL/GenBank/DDBJ whole genome shotgun (WGS) entry which is preliminary data.</text>
</comment>
<keyword evidence="7" id="KW-1185">Reference proteome</keyword>
<evidence type="ECO:0000256" key="1">
    <source>
        <dbReference type="ARBA" id="ARBA00004141"/>
    </source>
</evidence>
<dbReference type="AlphaFoldDB" id="A0A8J3K4W5"/>
<dbReference type="PROSITE" id="PS00216">
    <property type="entry name" value="SUGAR_TRANSPORT_1"/>
    <property type="match status" value="1"/>
</dbReference>
<evidence type="ECO:0000256" key="2">
    <source>
        <dbReference type="ARBA" id="ARBA00022692"/>
    </source>
</evidence>
<evidence type="ECO:0000313" key="7">
    <source>
        <dbReference type="Proteomes" id="UP000619293"/>
    </source>
</evidence>